<dbReference type="PANTHER" id="PTHR43065:SF23">
    <property type="entry name" value="SENSOR HISTIDINE KINASE PDTAS"/>
    <property type="match status" value="1"/>
</dbReference>
<dbReference type="Proteomes" id="UP000001979">
    <property type="component" value="Chromosome"/>
</dbReference>
<dbReference type="STRING" id="259564.Mbur_0913"/>
<evidence type="ECO:0000256" key="2">
    <source>
        <dbReference type="ARBA" id="ARBA00022679"/>
    </source>
</evidence>
<evidence type="ECO:0000256" key="4">
    <source>
        <dbReference type="ARBA" id="ARBA00022777"/>
    </source>
</evidence>
<dbReference type="RefSeq" id="WP_011499010.1">
    <property type="nucleotide sequence ID" value="NC_007955.1"/>
</dbReference>
<dbReference type="HOGENOM" id="CLU_301416_0_0_2"/>
<dbReference type="Pfam" id="PF01590">
    <property type="entry name" value="GAF"/>
    <property type="match status" value="1"/>
</dbReference>
<dbReference type="GO" id="GO:0016301">
    <property type="term" value="F:kinase activity"/>
    <property type="evidence" value="ECO:0007669"/>
    <property type="project" value="UniProtKB-KW"/>
</dbReference>
<dbReference type="Gene3D" id="3.30.565.10">
    <property type="entry name" value="Histidine kinase-like ATPase, C-terminal domain"/>
    <property type="match status" value="1"/>
</dbReference>
<dbReference type="AlphaFoldDB" id="Q12XG8"/>
<dbReference type="Pfam" id="PF02518">
    <property type="entry name" value="HATPase_c"/>
    <property type="match status" value="1"/>
</dbReference>
<dbReference type="SMART" id="SM00387">
    <property type="entry name" value="HATPase_c"/>
    <property type="match status" value="1"/>
</dbReference>
<evidence type="ECO:0000256" key="7">
    <source>
        <dbReference type="SAM" id="Coils"/>
    </source>
</evidence>
<dbReference type="InterPro" id="IPR003018">
    <property type="entry name" value="GAF"/>
</dbReference>
<dbReference type="KEGG" id="mbu:Mbur_0913"/>
<keyword evidence="5" id="KW-0067">ATP-binding</keyword>
<dbReference type="PROSITE" id="PS50112">
    <property type="entry name" value="PAS"/>
    <property type="match status" value="2"/>
</dbReference>
<evidence type="ECO:0000256" key="3">
    <source>
        <dbReference type="ARBA" id="ARBA00022741"/>
    </source>
</evidence>
<dbReference type="Pfam" id="PF00989">
    <property type="entry name" value="PAS"/>
    <property type="match status" value="1"/>
</dbReference>
<gene>
    <name evidence="11" type="ordered locus">Mbur_0913</name>
</gene>
<keyword evidence="12" id="KW-1185">Reference proteome</keyword>
<dbReference type="Gene3D" id="3.30.450.20">
    <property type="entry name" value="PAS domain"/>
    <property type="match status" value="2"/>
</dbReference>
<evidence type="ECO:0000259" key="9">
    <source>
        <dbReference type="PROSITE" id="PS50112"/>
    </source>
</evidence>
<evidence type="ECO:0000313" key="11">
    <source>
        <dbReference type="EMBL" id="ABE51858.1"/>
    </source>
</evidence>
<dbReference type="Gene3D" id="3.30.450.40">
    <property type="match status" value="1"/>
</dbReference>
<dbReference type="InterPro" id="IPR000014">
    <property type="entry name" value="PAS"/>
</dbReference>
<keyword evidence="2" id="KW-0808">Transferase</keyword>
<dbReference type="SUPFAM" id="SSF55874">
    <property type="entry name" value="ATPase domain of HSP90 chaperone/DNA topoisomerase II/histidine kinase"/>
    <property type="match status" value="1"/>
</dbReference>
<dbReference type="PROSITE" id="PS50113">
    <property type="entry name" value="PAC"/>
    <property type="match status" value="1"/>
</dbReference>
<dbReference type="SUPFAM" id="SSF55781">
    <property type="entry name" value="GAF domain-like"/>
    <property type="match status" value="2"/>
</dbReference>
<evidence type="ECO:0000259" key="10">
    <source>
        <dbReference type="PROSITE" id="PS50113"/>
    </source>
</evidence>
<organism evidence="11 12">
    <name type="scientific">Methanococcoides burtonii (strain DSM 6242 / NBRC 107633 / OCM 468 / ACE-M)</name>
    <dbReference type="NCBI Taxonomy" id="259564"/>
    <lineage>
        <taxon>Archaea</taxon>
        <taxon>Methanobacteriati</taxon>
        <taxon>Methanobacteriota</taxon>
        <taxon>Stenosarchaea group</taxon>
        <taxon>Methanomicrobia</taxon>
        <taxon>Methanosarcinales</taxon>
        <taxon>Methanosarcinaceae</taxon>
        <taxon>Methanococcoides</taxon>
    </lineage>
</organism>
<dbReference type="GO" id="GO:0006355">
    <property type="term" value="P:regulation of DNA-templated transcription"/>
    <property type="evidence" value="ECO:0007669"/>
    <property type="project" value="InterPro"/>
</dbReference>
<dbReference type="SMART" id="SM00065">
    <property type="entry name" value="GAF"/>
    <property type="match status" value="1"/>
</dbReference>
<dbReference type="InterPro" id="IPR035965">
    <property type="entry name" value="PAS-like_dom_sf"/>
</dbReference>
<dbReference type="Pfam" id="PF07568">
    <property type="entry name" value="HisKA_2"/>
    <property type="match status" value="1"/>
</dbReference>
<dbReference type="SUPFAM" id="SSF55785">
    <property type="entry name" value="PYP-like sensor domain (PAS domain)"/>
    <property type="match status" value="2"/>
</dbReference>
<name>Q12XG8_METBU</name>
<dbReference type="InterPro" id="IPR003594">
    <property type="entry name" value="HATPase_dom"/>
</dbReference>
<evidence type="ECO:0000313" key="12">
    <source>
        <dbReference type="Proteomes" id="UP000001979"/>
    </source>
</evidence>
<reference evidence="12" key="1">
    <citation type="journal article" date="2009" name="ISME J.">
        <title>The genome sequence of the psychrophilic archaeon, Methanococcoides burtonii: the role of genome evolution in cold adaptation.</title>
        <authorList>
            <person name="Allen M.A."/>
            <person name="Lauro F.M."/>
            <person name="Williams T.J."/>
            <person name="Burg D."/>
            <person name="Siddiqui K.S."/>
            <person name="De Francisci D."/>
            <person name="Chong K.W."/>
            <person name="Pilak O."/>
            <person name="Chew H.H."/>
            <person name="De Maere M.Z."/>
            <person name="Ting L."/>
            <person name="Katrib M."/>
            <person name="Ng C."/>
            <person name="Sowers K.R."/>
            <person name="Galperin M.Y."/>
            <person name="Anderson I.J."/>
            <person name="Ivanova N."/>
            <person name="Dalin E."/>
            <person name="Martinez M."/>
            <person name="Lapidus A."/>
            <person name="Hauser L."/>
            <person name="Land M."/>
            <person name="Thomas T."/>
            <person name="Cavicchioli R."/>
        </authorList>
    </citation>
    <scope>NUCLEOTIDE SEQUENCE [LARGE SCALE GENOMIC DNA]</scope>
    <source>
        <strain evidence="12">DSM 6242 / NBRC 107633 / OCM 468 / ACE-M</strain>
    </source>
</reference>
<dbReference type="GO" id="GO:0005524">
    <property type="term" value="F:ATP binding"/>
    <property type="evidence" value="ECO:0007669"/>
    <property type="project" value="UniProtKB-KW"/>
</dbReference>
<feature type="domain" description="PAS" evidence="9">
    <location>
        <begin position="674"/>
        <end position="720"/>
    </location>
</feature>
<protein>
    <submittedName>
        <fullName evidence="11">GAF-containing Multisensor signal transduction histidine kinase</fullName>
    </submittedName>
</protein>
<dbReference type="CDD" id="cd00130">
    <property type="entry name" value="PAS"/>
    <property type="match status" value="1"/>
</dbReference>
<dbReference type="GO" id="GO:0000160">
    <property type="term" value="P:phosphorelay signal transduction system"/>
    <property type="evidence" value="ECO:0007669"/>
    <property type="project" value="UniProtKB-KW"/>
</dbReference>
<dbReference type="EMBL" id="CP000300">
    <property type="protein sequence ID" value="ABE51858.1"/>
    <property type="molecule type" value="Genomic_DNA"/>
</dbReference>
<evidence type="ECO:0000256" key="6">
    <source>
        <dbReference type="ARBA" id="ARBA00023012"/>
    </source>
</evidence>
<evidence type="ECO:0000256" key="5">
    <source>
        <dbReference type="ARBA" id="ARBA00022840"/>
    </source>
</evidence>
<evidence type="ECO:0000256" key="1">
    <source>
        <dbReference type="ARBA" id="ARBA00022553"/>
    </source>
</evidence>
<dbReference type="InterPro" id="IPR013767">
    <property type="entry name" value="PAS_fold"/>
</dbReference>
<dbReference type="NCBIfam" id="TIGR00229">
    <property type="entry name" value="sensory_box"/>
    <property type="match status" value="2"/>
</dbReference>
<keyword evidence="7" id="KW-0175">Coiled coil</keyword>
<dbReference type="PROSITE" id="PS50109">
    <property type="entry name" value="HIS_KIN"/>
    <property type="match status" value="1"/>
</dbReference>
<evidence type="ECO:0000259" key="8">
    <source>
        <dbReference type="PROSITE" id="PS50109"/>
    </source>
</evidence>
<dbReference type="InterPro" id="IPR011495">
    <property type="entry name" value="Sig_transdc_His_kin_sub2_dim/P"/>
</dbReference>
<dbReference type="InterPro" id="IPR005467">
    <property type="entry name" value="His_kinase_dom"/>
</dbReference>
<sequence>MQKQVTRFSAIEQKLVNTGDLLDRELGRFKSIQSYNKEAIQATSLDELASITVESIVEVFEVECGAIFTYDATNNSLAIVENYGLEEKHPLVMDWIVSEDIINAKEGVFIEGSKPSKPWGSLGLCQVIYAPYYKNGKLHGFVLGGITTKKKDFYDTIDEEIKPSFRVFVQQMDALRYNIESREIIRHNISELTISNEQLQREIKQRERTEDRIKRMNKCFLNFGADPLENINSLTALFGELMGATCALYNRLDDGILYSWGQWKTPTDYNPLDEPEGHICYDVIQRADNHLMVVRNLSETAYAQTDPNVIPYALKTYIGTGVKLGESFVGSLCCVFQKDIVPTKEDKWMIGVIATAIAVEEKRKWVQEELVKSDNKYRMIFENSPVGIFHYDQDGIITHCNSSFARIIGPPAEKIIGVNILDSKTNAHVSEVVKETLSKNTGSFEGEYISVISGKKTQIKAEARSVFSNNGSPLGGICVVEDITKQKKAEMALKGRDAILEAVSFAAEKLLGPYPLEDAIQTVLERLGQATNIDQAYIFKNVVGEDGILRAYQTNQWKITGINDLNDSFEPHRISYTEDDYERWIKILKAGNVIAGPIHEFPEIEYPILKACKALSIAAVPIQVEENWWGFICFNDCTNEREWFTVEKDALKAAADAIGAAIQRNRAEEVLQENEEKVKSILASIQTGVVIIDAETHMIVDANPSAVQSIGAPKQEIVGKVCHKFICTAEKGECPISDLKQNIDRSERVLLNVKGEEIPILKNVASVNLNGRLHLIESFIDITERKQAEEVQKKDILLKEIHHRVKNNLQVISSLLNLQSRNFNDEKVIAAFMESQNRVRSMAIAHQKLYQSNDLASIEVGDYIKNLTTYLFQTYRVGNRAIKLKLDIDNVYMGIEKTIPLGLIINELVSNSLKHAYKSEKKGEINIKFHLENNVITLIVSDNGEGIPEYLDYKNTHSLGLQLVTTLVKQIHGNIELDRSNGTKFVITFEY</sequence>
<keyword evidence="3" id="KW-0547">Nucleotide-binding</keyword>
<feature type="domain" description="Histidine kinase" evidence="8">
    <location>
        <begin position="800"/>
        <end position="991"/>
    </location>
</feature>
<dbReference type="GeneID" id="25393151"/>
<keyword evidence="1" id="KW-0597">Phosphoprotein</keyword>
<feature type="domain" description="PAC" evidence="10">
    <location>
        <begin position="442"/>
        <end position="495"/>
    </location>
</feature>
<dbReference type="OrthoDB" id="8127at2157"/>
<dbReference type="InterPro" id="IPR000700">
    <property type="entry name" value="PAS-assoc_C"/>
</dbReference>
<dbReference type="SMART" id="SM00091">
    <property type="entry name" value="PAS"/>
    <property type="match status" value="2"/>
</dbReference>
<dbReference type="InterPro" id="IPR036890">
    <property type="entry name" value="HATPase_C_sf"/>
</dbReference>
<proteinExistence type="predicted"/>
<dbReference type="Pfam" id="PF13426">
    <property type="entry name" value="PAS_9"/>
    <property type="match status" value="1"/>
</dbReference>
<dbReference type="PANTHER" id="PTHR43065">
    <property type="entry name" value="SENSOR HISTIDINE KINASE"/>
    <property type="match status" value="1"/>
</dbReference>
<feature type="coiled-coil region" evidence="7">
    <location>
        <begin position="182"/>
        <end position="219"/>
    </location>
</feature>
<feature type="domain" description="PAS" evidence="9">
    <location>
        <begin position="373"/>
        <end position="421"/>
    </location>
</feature>
<keyword evidence="6" id="KW-0902">Two-component regulatory system</keyword>
<keyword evidence="4 11" id="KW-0418">Kinase</keyword>
<dbReference type="InterPro" id="IPR029016">
    <property type="entry name" value="GAF-like_dom_sf"/>
</dbReference>
<accession>Q12XG8</accession>